<keyword evidence="4" id="KW-1185">Reference proteome</keyword>
<protein>
    <submittedName>
        <fullName evidence="3">Glycine/betaine ABC transporter</fullName>
    </submittedName>
</protein>
<dbReference type="InterPro" id="IPR007210">
    <property type="entry name" value="ABC_Gly_betaine_transp_sub-bd"/>
</dbReference>
<reference evidence="3 4" key="1">
    <citation type="submission" date="2019-08" db="EMBL/GenBank/DDBJ databases">
        <authorList>
            <person name="Peeters C."/>
        </authorList>
    </citation>
    <scope>NUCLEOTIDE SEQUENCE [LARGE SCALE GENOMIC DNA]</scope>
    <source>
        <strain evidence="3 4">LMG 30175</strain>
    </source>
</reference>
<dbReference type="CDD" id="cd13641">
    <property type="entry name" value="PBP2_HisX_like"/>
    <property type="match status" value="1"/>
</dbReference>
<feature type="domain" description="ABC-type glycine betaine transport system substrate-binding" evidence="2">
    <location>
        <begin position="37"/>
        <end position="323"/>
    </location>
</feature>
<feature type="signal peptide" evidence="1">
    <location>
        <begin position="1"/>
        <end position="23"/>
    </location>
</feature>
<dbReference type="GO" id="GO:0043190">
    <property type="term" value="C:ATP-binding cassette (ABC) transporter complex"/>
    <property type="evidence" value="ECO:0007669"/>
    <property type="project" value="InterPro"/>
</dbReference>
<organism evidence="3 4">
    <name type="scientific">Pandoraea terrae</name>
    <dbReference type="NCBI Taxonomy" id="1537710"/>
    <lineage>
        <taxon>Bacteria</taxon>
        <taxon>Pseudomonadati</taxon>
        <taxon>Pseudomonadota</taxon>
        <taxon>Betaproteobacteria</taxon>
        <taxon>Burkholderiales</taxon>
        <taxon>Burkholderiaceae</taxon>
        <taxon>Pandoraea</taxon>
    </lineage>
</organism>
<feature type="chain" id="PRO_5022702247" evidence="1">
    <location>
        <begin position="24"/>
        <end position="347"/>
    </location>
</feature>
<dbReference type="GO" id="GO:0022857">
    <property type="term" value="F:transmembrane transporter activity"/>
    <property type="evidence" value="ECO:0007669"/>
    <property type="project" value="InterPro"/>
</dbReference>
<evidence type="ECO:0000313" key="4">
    <source>
        <dbReference type="Proteomes" id="UP000414233"/>
    </source>
</evidence>
<evidence type="ECO:0000256" key="1">
    <source>
        <dbReference type="SAM" id="SignalP"/>
    </source>
</evidence>
<dbReference type="AlphaFoldDB" id="A0A5E4W9A4"/>
<gene>
    <name evidence="3" type="ORF">PTE30175_03010</name>
</gene>
<dbReference type="EMBL" id="CABPRZ010000012">
    <property type="protein sequence ID" value="VVE20194.1"/>
    <property type="molecule type" value="Genomic_DNA"/>
</dbReference>
<dbReference type="Proteomes" id="UP000414233">
    <property type="component" value="Unassembled WGS sequence"/>
</dbReference>
<sequence length="347" mass="37756">MKLKLLMSVLGICLTVAGGAAIAAPAAPADWCASGKVVKFGDLNWESGAFLTEVMRYVMEHGYGCTTDAVPGNTVSLEVALSNNDIQVLAEEWIGRSKAWNTAAGAGKVKGVGHVITGAAEGWYVPDYVVHGDPKRNIKPMAPGLSSVADLPKYRALFQDDEEPSKGRFLNCPIGWTCEGVNSQKLKAYGLTDSYVNFRSGTGAALDSTITSLVQRGKPILFYYWNPTPLMGRFRFLKLQEPAYNETCWRTLADKTHLNPCGSASPPADIEAGVSRAIYEGAPRLMAMLGKFNIPIDLLNQLLADQAERKIDTKTLARTFLQQHEAIWRTWVDPAAAQKIAASLHRP</sequence>
<dbReference type="OrthoDB" id="9787902at2"/>
<evidence type="ECO:0000313" key="3">
    <source>
        <dbReference type="EMBL" id="VVE20194.1"/>
    </source>
</evidence>
<evidence type="ECO:0000259" key="2">
    <source>
        <dbReference type="Pfam" id="PF04069"/>
    </source>
</evidence>
<dbReference type="Pfam" id="PF04069">
    <property type="entry name" value="OpuAC"/>
    <property type="match status" value="1"/>
</dbReference>
<keyword evidence="1" id="KW-0732">Signal</keyword>
<accession>A0A5E4W9A4</accession>
<name>A0A5E4W9A4_9BURK</name>
<dbReference type="RefSeq" id="WP_150697864.1">
    <property type="nucleotide sequence ID" value="NZ_CABPRZ010000012.1"/>
</dbReference>
<dbReference type="Gene3D" id="3.40.190.100">
    <property type="entry name" value="Glycine betaine-binding periplasmic protein, domain 2"/>
    <property type="match status" value="1"/>
</dbReference>
<dbReference type="SUPFAM" id="SSF53850">
    <property type="entry name" value="Periplasmic binding protein-like II"/>
    <property type="match status" value="1"/>
</dbReference>
<proteinExistence type="predicted"/>